<proteinExistence type="predicted"/>
<dbReference type="STRING" id="1347342.BN863_31040"/>
<sequence length="44" mass="5144">MESKSKMKLMKSYTINKKTAVEQLKKQNQENVLDIISKSFIINL</sequence>
<dbReference type="AlphaFoldDB" id="T2KQW0"/>
<dbReference type="EMBL" id="HG315671">
    <property type="protein sequence ID" value="CDF80816.1"/>
    <property type="molecule type" value="Genomic_DNA"/>
</dbReference>
<protein>
    <submittedName>
        <fullName evidence="1">Uncharacterized protein</fullName>
    </submittedName>
</protein>
<keyword evidence="2" id="KW-1185">Reference proteome</keyword>
<organism evidence="1 2">
    <name type="scientific">Formosa agariphila (strain DSM 15362 / KCTC 12365 / LMG 23005 / KMM 3901 / M-2Alg 35-1)</name>
    <dbReference type="NCBI Taxonomy" id="1347342"/>
    <lineage>
        <taxon>Bacteria</taxon>
        <taxon>Pseudomonadati</taxon>
        <taxon>Bacteroidota</taxon>
        <taxon>Flavobacteriia</taxon>
        <taxon>Flavobacteriales</taxon>
        <taxon>Flavobacteriaceae</taxon>
        <taxon>Formosa</taxon>
    </lineage>
</organism>
<gene>
    <name evidence="1" type="ORF">BN863_31040</name>
</gene>
<dbReference type="Proteomes" id="UP000016160">
    <property type="component" value="Chromosome"/>
</dbReference>
<reference evidence="1 2" key="1">
    <citation type="journal article" date="2013" name="Appl. Environ. Microbiol.">
        <title>The genome of the alga-associated marine flavobacterium Formosa agariphila KMM 3901T reveals a broad potential for degradation of algal polysaccharides.</title>
        <authorList>
            <person name="Mann A.J."/>
            <person name="Hahnke R.L."/>
            <person name="Huang S."/>
            <person name="Werner J."/>
            <person name="Xing P."/>
            <person name="Barbeyron T."/>
            <person name="Huettel B."/>
            <person name="Stueber K."/>
            <person name="Reinhardt R."/>
            <person name="Harder J."/>
            <person name="Gloeckner F.O."/>
            <person name="Amann R.I."/>
            <person name="Teeling H."/>
        </authorList>
    </citation>
    <scope>NUCLEOTIDE SEQUENCE [LARGE SCALE GENOMIC DNA]</scope>
    <source>
        <strain evidence="2">DSM 15362 / KCTC 12365 / LMG 23005 / KMM 3901</strain>
    </source>
</reference>
<dbReference type="HOGENOM" id="CLU_3216602_0_0_10"/>
<name>T2KQW0_FORAG</name>
<evidence type="ECO:0000313" key="1">
    <source>
        <dbReference type="EMBL" id="CDF80816.1"/>
    </source>
</evidence>
<evidence type="ECO:0000313" key="2">
    <source>
        <dbReference type="Proteomes" id="UP000016160"/>
    </source>
</evidence>
<accession>T2KQW0</accession>